<comment type="caution">
    <text evidence="2">The sequence shown here is derived from an EMBL/GenBank/DDBJ whole genome shotgun (WGS) entry which is preliminary data.</text>
</comment>
<feature type="compositionally biased region" description="Basic and acidic residues" evidence="1">
    <location>
        <begin position="108"/>
        <end position="117"/>
    </location>
</feature>
<proteinExistence type="predicted"/>
<reference evidence="2 3" key="1">
    <citation type="submission" date="2023-05" db="EMBL/GenBank/DDBJ databases">
        <title>B98-5 Cell Line De Novo Hybrid Assembly: An Optical Mapping Approach.</title>
        <authorList>
            <person name="Kananen K."/>
            <person name="Auerbach J.A."/>
            <person name="Kautto E."/>
            <person name="Blachly J.S."/>
        </authorList>
    </citation>
    <scope>NUCLEOTIDE SEQUENCE [LARGE SCALE GENOMIC DNA]</scope>
    <source>
        <strain evidence="2">B95-8</strain>
        <tissue evidence="2">Cell line</tissue>
    </source>
</reference>
<name>A0ABQ9UJF7_SAGOE</name>
<dbReference type="EMBL" id="JASSZA010000011">
    <property type="protein sequence ID" value="KAK2097212.1"/>
    <property type="molecule type" value="Genomic_DNA"/>
</dbReference>
<feature type="region of interest" description="Disordered" evidence="1">
    <location>
        <begin position="108"/>
        <end position="150"/>
    </location>
</feature>
<evidence type="ECO:0000313" key="2">
    <source>
        <dbReference type="EMBL" id="KAK2097212.1"/>
    </source>
</evidence>
<gene>
    <name evidence="2" type="ORF">P7K49_022663</name>
</gene>
<organism evidence="2 3">
    <name type="scientific">Saguinus oedipus</name>
    <name type="common">Cotton-top tamarin</name>
    <name type="synonym">Oedipomidas oedipus</name>
    <dbReference type="NCBI Taxonomy" id="9490"/>
    <lineage>
        <taxon>Eukaryota</taxon>
        <taxon>Metazoa</taxon>
        <taxon>Chordata</taxon>
        <taxon>Craniata</taxon>
        <taxon>Vertebrata</taxon>
        <taxon>Euteleostomi</taxon>
        <taxon>Mammalia</taxon>
        <taxon>Eutheria</taxon>
        <taxon>Euarchontoglires</taxon>
        <taxon>Primates</taxon>
        <taxon>Haplorrhini</taxon>
        <taxon>Platyrrhini</taxon>
        <taxon>Cebidae</taxon>
        <taxon>Callitrichinae</taxon>
        <taxon>Saguinus</taxon>
    </lineage>
</organism>
<sequence length="206" mass="21808">MRGASLGQQGMLLLAWTPGRRVGQDPALPADTLLLGDGDLGSLTSASQRFYHVLHVAASAGEHEKVVQVPALHQNPCWRLLGQDWAVPLSLPALREDGEMLRGAERGRRWEMGHQEASEVGSRSPDEGRSAGYGPSAGKEGGSGRLTGEGAVEDAWDSQPVWVEPLPDRLAWGCEGLAHGVESRAVRAGPEQAAEVSLSPCPEVPG</sequence>
<accession>A0ABQ9UJF7</accession>
<evidence type="ECO:0000313" key="3">
    <source>
        <dbReference type="Proteomes" id="UP001266305"/>
    </source>
</evidence>
<evidence type="ECO:0000256" key="1">
    <source>
        <dbReference type="SAM" id="MobiDB-lite"/>
    </source>
</evidence>
<keyword evidence="3" id="KW-1185">Reference proteome</keyword>
<protein>
    <submittedName>
        <fullName evidence="2">Uncharacterized protein</fullName>
    </submittedName>
</protein>
<dbReference type="Proteomes" id="UP001266305">
    <property type="component" value="Unassembled WGS sequence"/>
</dbReference>